<reference evidence="10 11" key="1">
    <citation type="submission" date="2018-08" db="EMBL/GenBank/DDBJ databases">
        <title>A genome reference for cultivated species of the human gut microbiota.</title>
        <authorList>
            <person name="Zou Y."/>
            <person name="Xue W."/>
            <person name="Luo G."/>
        </authorList>
    </citation>
    <scope>NUCLEOTIDE SEQUENCE [LARGE SCALE GENOMIC DNA]</scope>
    <source>
        <strain evidence="10 11">OF01-2LB</strain>
    </source>
</reference>
<evidence type="ECO:0000256" key="5">
    <source>
        <dbReference type="ARBA" id="ARBA00022989"/>
    </source>
</evidence>
<dbReference type="GO" id="GO:0005886">
    <property type="term" value="C:plasma membrane"/>
    <property type="evidence" value="ECO:0007669"/>
    <property type="project" value="UniProtKB-SubCell"/>
</dbReference>
<comment type="similarity">
    <text evidence="2">Belongs to the MgtC/SapB family.</text>
</comment>
<dbReference type="PANTHER" id="PTHR33778:SF1">
    <property type="entry name" value="MAGNESIUM TRANSPORTER YHID-RELATED"/>
    <property type="match status" value="1"/>
</dbReference>
<dbReference type="AlphaFoldDB" id="A0A3E2W1C9"/>
<evidence type="ECO:0000313" key="10">
    <source>
        <dbReference type="EMBL" id="RGC17248.1"/>
    </source>
</evidence>
<feature type="domain" description="MgtC/SapB/SrpB/YhiD N-terminal" evidence="9">
    <location>
        <begin position="17"/>
        <end position="146"/>
    </location>
</feature>
<evidence type="ECO:0000256" key="7">
    <source>
        <dbReference type="SAM" id="Coils"/>
    </source>
</evidence>
<dbReference type="Proteomes" id="UP000260025">
    <property type="component" value="Unassembled WGS sequence"/>
</dbReference>
<sequence length="225" mass="24947">MMNIMQLETQMEFLVRILLAGICGGIIGYERKSRNKEAGIRTHLIVASGAALIMIVSKYGFSDILGDKGIALDPSRIAAQIVTGVGFLGAGMIFMRKNTISGLTTAAGIWATSAIGMAIGSGLYVLGILTAVLIVFVQIILHRNHRWLRESYKEELSFVIDQNKEALQDLQERLKRMQIEILNVSLTQEHSCYQVDLIVVLPDTYQAARLLELFHDVAYIHEIDA</sequence>
<feature type="transmembrane region" description="Helical" evidence="8">
    <location>
        <begin position="13"/>
        <end position="30"/>
    </location>
</feature>
<feature type="coiled-coil region" evidence="7">
    <location>
        <begin position="149"/>
        <end position="187"/>
    </location>
</feature>
<keyword evidence="4 8" id="KW-0812">Transmembrane</keyword>
<keyword evidence="6 8" id="KW-0472">Membrane</keyword>
<dbReference type="EMBL" id="QVEV01000005">
    <property type="protein sequence ID" value="RGC17248.1"/>
    <property type="molecule type" value="Genomic_DNA"/>
</dbReference>
<evidence type="ECO:0000256" key="6">
    <source>
        <dbReference type="ARBA" id="ARBA00023136"/>
    </source>
</evidence>
<evidence type="ECO:0000256" key="2">
    <source>
        <dbReference type="ARBA" id="ARBA00009298"/>
    </source>
</evidence>
<evidence type="ECO:0000256" key="1">
    <source>
        <dbReference type="ARBA" id="ARBA00004651"/>
    </source>
</evidence>
<dbReference type="Pfam" id="PF02308">
    <property type="entry name" value="MgtC"/>
    <property type="match status" value="1"/>
</dbReference>
<feature type="transmembrane region" description="Helical" evidence="8">
    <location>
        <begin position="77"/>
        <end position="95"/>
    </location>
</feature>
<organism evidence="10 11">
    <name type="scientific">Clostridium innocuum</name>
    <dbReference type="NCBI Taxonomy" id="1522"/>
    <lineage>
        <taxon>Bacteria</taxon>
        <taxon>Bacillati</taxon>
        <taxon>Bacillota</taxon>
        <taxon>Clostridia</taxon>
        <taxon>Eubacteriales</taxon>
        <taxon>Clostridiaceae</taxon>
        <taxon>Clostridium</taxon>
    </lineage>
</organism>
<protein>
    <submittedName>
        <fullName evidence="10">MgtC/SapB family protein</fullName>
    </submittedName>
</protein>
<dbReference type="InterPro" id="IPR049177">
    <property type="entry name" value="MgtC_SapB_SrpB_YhiD_N"/>
</dbReference>
<dbReference type="OrthoDB" id="9811198at2"/>
<keyword evidence="3" id="KW-1003">Cell membrane</keyword>
<gene>
    <name evidence="10" type="ORF">DXA38_05280</name>
</gene>
<dbReference type="InterPro" id="IPR003416">
    <property type="entry name" value="MgtC/SapB/SrpB/YhiD_fam"/>
</dbReference>
<name>A0A3E2W1C9_CLOIN</name>
<evidence type="ECO:0000256" key="3">
    <source>
        <dbReference type="ARBA" id="ARBA00022475"/>
    </source>
</evidence>
<dbReference type="RefSeq" id="WP_117442290.1">
    <property type="nucleotide sequence ID" value="NZ_JAKNHC010000001.1"/>
</dbReference>
<evidence type="ECO:0000259" key="9">
    <source>
        <dbReference type="Pfam" id="PF02308"/>
    </source>
</evidence>
<evidence type="ECO:0000256" key="8">
    <source>
        <dbReference type="SAM" id="Phobius"/>
    </source>
</evidence>
<evidence type="ECO:0000256" key="4">
    <source>
        <dbReference type="ARBA" id="ARBA00022692"/>
    </source>
</evidence>
<keyword evidence="5 8" id="KW-1133">Transmembrane helix</keyword>
<proteinExistence type="inferred from homology"/>
<keyword evidence="7" id="KW-0175">Coiled coil</keyword>
<accession>A0A3E2W1C9</accession>
<dbReference type="PRINTS" id="PR01837">
    <property type="entry name" value="MGTCSAPBPROT"/>
</dbReference>
<feature type="transmembrane region" description="Helical" evidence="8">
    <location>
        <begin position="123"/>
        <end position="141"/>
    </location>
</feature>
<dbReference type="PANTHER" id="PTHR33778">
    <property type="entry name" value="PROTEIN MGTC"/>
    <property type="match status" value="1"/>
</dbReference>
<feature type="transmembrane region" description="Helical" evidence="8">
    <location>
        <begin position="42"/>
        <end position="61"/>
    </location>
</feature>
<comment type="subcellular location">
    <subcellularLocation>
        <location evidence="1">Cell membrane</location>
        <topology evidence="1">Multi-pass membrane protein</topology>
    </subcellularLocation>
</comment>
<evidence type="ECO:0000313" key="11">
    <source>
        <dbReference type="Proteomes" id="UP000260025"/>
    </source>
</evidence>
<comment type="caution">
    <text evidence="10">The sequence shown here is derived from an EMBL/GenBank/DDBJ whole genome shotgun (WGS) entry which is preliminary data.</text>
</comment>